<dbReference type="PANTHER" id="PTHR32089:SF112">
    <property type="entry name" value="LYSOZYME-LIKE PROTEIN-RELATED"/>
    <property type="match status" value="1"/>
</dbReference>
<evidence type="ECO:0000313" key="7">
    <source>
        <dbReference type="EMBL" id="MFC4653498.1"/>
    </source>
</evidence>
<evidence type="ECO:0000313" key="8">
    <source>
        <dbReference type="Proteomes" id="UP001595962"/>
    </source>
</evidence>
<accession>A0ABV9JHR5</accession>
<name>A0ABV9JHR5_9GAMM</name>
<dbReference type="SUPFAM" id="SSF58104">
    <property type="entry name" value="Methyl-accepting chemotaxis protein (MCP) signaling domain"/>
    <property type="match status" value="1"/>
</dbReference>
<evidence type="ECO:0000259" key="6">
    <source>
        <dbReference type="PROSITE" id="PS50111"/>
    </source>
</evidence>
<dbReference type="PROSITE" id="PS50111">
    <property type="entry name" value="CHEMOTAXIS_TRANSDUC_2"/>
    <property type="match status" value="1"/>
</dbReference>
<reference evidence="8" key="1">
    <citation type="journal article" date="2019" name="Int. J. Syst. Evol. Microbiol.">
        <title>The Global Catalogue of Microorganisms (GCM) 10K type strain sequencing project: providing services to taxonomists for standard genome sequencing and annotation.</title>
        <authorList>
            <consortium name="The Broad Institute Genomics Platform"/>
            <consortium name="The Broad Institute Genome Sequencing Center for Infectious Disease"/>
            <person name="Wu L."/>
            <person name="Ma J."/>
        </authorList>
    </citation>
    <scope>NUCLEOTIDE SEQUENCE [LARGE SCALE GENOMIC DNA]</scope>
    <source>
        <strain evidence="8">DT28</strain>
    </source>
</reference>
<gene>
    <name evidence="7" type="ORF">ACFO3I_00535</name>
</gene>
<evidence type="ECO:0000256" key="1">
    <source>
        <dbReference type="ARBA" id="ARBA00004370"/>
    </source>
</evidence>
<keyword evidence="8" id="KW-1185">Reference proteome</keyword>
<dbReference type="PRINTS" id="PR00260">
    <property type="entry name" value="CHEMTRNSDUCR"/>
</dbReference>
<dbReference type="InterPro" id="IPR004089">
    <property type="entry name" value="MCPsignal_dom"/>
</dbReference>
<organism evidence="7 8">
    <name type="scientific">Rheinheimera marina</name>
    <dbReference type="NCBI Taxonomy" id="1774958"/>
    <lineage>
        <taxon>Bacteria</taxon>
        <taxon>Pseudomonadati</taxon>
        <taxon>Pseudomonadota</taxon>
        <taxon>Gammaproteobacteria</taxon>
        <taxon>Chromatiales</taxon>
        <taxon>Chromatiaceae</taxon>
        <taxon>Rheinheimera</taxon>
    </lineage>
</organism>
<dbReference type="EMBL" id="JBHSGB010000001">
    <property type="protein sequence ID" value="MFC4653498.1"/>
    <property type="molecule type" value="Genomic_DNA"/>
</dbReference>
<dbReference type="SMART" id="SM00283">
    <property type="entry name" value="MA"/>
    <property type="match status" value="1"/>
</dbReference>
<comment type="caution">
    <text evidence="7">The sequence shown here is derived from an EMBL/GenBank/DDBJ whole genome shotgun (WGS) entry which is preliminary data.</text>
</comment>
<comment type="similarity">
    <text evidence="3">Belongs to the methyl-accepting chemotaxis (MCP) protein family.</text>
</comment>
<dbReference type="Gene3D" id="1.10.287.950">
    <property type="entry name" value="Methyl-accepting chemotaxis protein"/>
    <property type="match status" value="1"/>
</dbReference>
<keyword evidence="5" id="KW-0175">Coiled coil</keyword>
<dbReference type="InterPro" id="IPR004090">
    <property type="entry name" value="Chemotax_Me-accpt_rcpt"/>
</dbReference>
<feature type="coiled-coil region" evidence="5">
    <location>
        <begin position="21"/>
        <end position="55"/>
    </location>
</feature>
<evidence type="ECO:0000256" key="5">
    <source>
        <dbReference type="SAM" id="Coils"/>
    </source>
</evidence>
<protein>
    <submittedName>
        <fullName evidence="7">Methyl-accepting chemotaxis protein</fullName>
    </submittedName>
</protein>
<dbReference type="RefSeq" id="WP_377330846.1">
    <property type="nucleotide sequence ID" value="NZ_JBHSGB010000001.1"/>
</dbReference>
<sequence>MLTSGQQSQSADQQQQLVAMIRESERKLLAMTEQLEQAQQNRLQMLGEIQQLAKVTDSLQSMTSEVGDIAAQTNLLALNAAIEAARAGESGRGFAVVATEVRALSNRSSEAGQKIRQRVADITQSLTKTVADSEQQVEHEQMLVHKTAETISSVLSDYEAAVQQISASNSLMQQQAQQVQMQLSDVVMHL</sequence>
<keyword evidence="2 4" id="KW-0807">Transducer</keyword>
<dbReference type="Proteomes" id="UP001595962">
    <property type="component" value="Unassembled WGS sequence"/>
</dbReference>
<evidence type="ECO:0000256" key="2">
    <source>
        <dbReference type="ARBA" id="ARBA00023224"/>
    </source>
</evidence>
<dbReference type="Pfam" id="PF00015">
    <property type="entry name" value="MCPsignal"/>
    <property type="match status" value="1"/>
</dbReference>
<evidence type="ECO:0000256" key="4">
    <source>
        <dbReference type="PROSITE-ProRule" id="PRU00284"/>
    </source>
</evidence>
<proteinExistence type="inferred from homology"/>
<comment type="subcellular location">
    <subcellularLocation>
        <location evidence="1">Membrane</location>
    </subcellularLocation>
</comment>
<evidence type="ECO:0000256" key="3">
    <source>
        <dbReference type="ARBA" id="ARBA00029447"/>
    </source>
</evidence>
<dbReference type="PANTHER" id="PTHR32089">
    <property type="entry name" value="METHYL-ACCEPTING CHEMOTAXIS PROTEIN MCPB"/>
    <property type="match status" value="1"/>
</dbReference>
<feature type="domain" description="Methyl-accepting transducer" evidence="6">
    <location>
        <begin position="1"/>
        <end position="190"/>
    </location>
</feature>